<feature type="domain" description="LicD/FKTN/FKRP nucleotidyltransferase" evidence="2">
    <location>
        <begin position="24"/>
        <end position="112"/>
    </location>
</feature>
<organism evidence="5">
    <name type="scientific">Schistocephalus solidus</name>
    <name type="common">Tapeworm</name>
    <dbReference type="NCBI Taxonomy" id="70667"/>
    <lineage>
        <taxon>Eukaryota</taxon>
        <taxon>Metazoa</taxon>
        <taxon>Spiralia</taxon>
        <taxon>Lophotrochozoa</taxon>
        <taxon>Platyhelminthes</taxon>
        <taxon>Cestoda</taxon>
        <taxon>Eucestoda</taxon>
        <taxon>Diphyllobothriidea</taxon>
        <taxon>Diphyllobothriidae</taxon>
        <taxon>Schistocephalus</taxon>
    </lineage>
</organism>
<dbReference type="GO" id="GO:0009100">
    <property type="term" value="P:glycoprotein metabolic process"/>
    <property type="evidence" value="ECO:0007669"/>
    <property type="project" value="UniProtKB-ARBA"/>
</dbReference>
<dbReference type="STRING" id="70667.A0A183TA49"/>
<evidence type="ECO:0000313" key="5">
    <source>
        <dbReference type="WBParaSite" id="SSLN_0001385001-mRNA-1"/>
    </source>
</evidence>
<proteinExistence type="predicted"/>
<protein>
    <submittedName>
        <fullName evidence="5">LicD family protein</fullName>
    </submittedName>
</protein>
<feature type="transmembrane region" description="Helical" evidence="1">
    <location>
        <begin position="222"/>
        <end position="241"/>
    </location>
</feature>
<dbReference type="InterPro" id="IPR052942">
    <property type="entry name" value="LPS_cholinephosphotransferase"/>
</dbReference>
<reference evidence="3 4" key="2">
    <citation type="submission" date="2018-11" db="EMBL/GenBank/DDBJ databases">
        <authorList>
            <consortium name="Pathogen Informatics"/>
        </authorList>
    </citation>
    <scope>NUCLEOTIDE SEQUENCE [LARGE SCALE GENOMIC DNA]</scope>
    <source>
        <strain evidence="3 4">NST_G2</strain>
    </source>
</reference>
<dbReference type="Proteomes" id="UP000275846">
    <property type="component" value="Unassembled WGS sequence"/>
</dbReference>
<dbReference type="PANTHER" id="PTHR43404">
    <property type="entry name" value="LIPOPOLYSACCHARIDE CHOLINEPHOSPHOTRANSFERASE LICD"/>
    <property type="match status" value="1"/>
</dbReference>
<dbReference type="PANTHER" id="PTHR43404:SF2">
    <property type="entry name" value="LIPOPOLYSACCHARIDE CHOLINEPHOSPHOTRANSFERASE LICD"/>
    <property type="match status" value="1"/>
</dbReference>
<evidence type="ECO:0000256" key="1">
    <source>
        <dbReference type="SAM" id="Phobius"/>
    </source>
</evidence>
<dbReference type="Pfam" id="PF04991">
    <property type="entry name" value="LicD"/>
    <property type="match status" value="2"/>
</dbReference>
<reference evidence="5" key="1">
    <citation type="submission" date="2016-06" db="UniProtKB">
        <authorList>
            <consortium name="WormBaseParasite"/>
        </authorList>
    </citation>
    <scope>IDENTIFICATION</scope>
</reference>
<evidence type="ECO:0000259" key="2">
    <source>
        <dbReference type="Pfam" id="PF04991"/>
    </source>
</evidence>
<dbReference type="AlphaFoldDB" id="A0A183TA49"/>
<sequence length="581" mass="67634">MGTLWKLFHTFEDDMEELGLSDRWMLYGGSLLGSFRHHDIIPWDNDLDVLVDLEVRPVLWEKMSTLLPNYIIKESGQRDKIYAKLIEPKNTLDVEGSRKLRNYDWAWPSVDIGYYTSNVTHISELAVAYGRSYIDAESDVFPLLFRPFNKTWAPAPRNTFAFTLQTYPGSVNCSAYGYLHPYERILESRTVPCADLADRREPLEVRDITSETSGAMDPRRKIQFTTILILIALIILLYHFLEISIRPPDVRRILHFSRMQESQLELQSLVVDSGHTETKRQKLLNLEKIGWPEREYLPLPMGAPGSRQLPLEPKFSHGQMRTVWKLFATFVNVMEEIGFSDRWMLYGGTLLGSFRHHDIIPWDDDLDLLVDVQVRTALREKLRSLKPDILLQEGEKRDKIYAKLIKPSNSSNDEEGSRELSVYSWGWPYLDVSYYSSNATHIEELAWSYGRSYSYAKSDVFPLLFRPFNMHWVPTPRNTFTVLLHTYPENDLCSTSGYSHIFENGTESQIVTCKELAGRYAFVEHAPLYETVQDKDDKQNDLDWIRERLVLGDKIIHEIRLVAPRRESNVETYRLQAKSKM</sequence>
<dbReference type="OrthoDB" id="419198at2759"/>
<evidence type="ECO:0000313" key="4">
    <source>
        <dbReference type="Proteomes" id="UP000275846"/>
    </source>
</evidence>
<keyword evidence="1" id="KW-0472">Membrane</keyword>
<keyword evidence="4" id="KW-1185">Reference proteome</keyword>
<keyword evidence="1" id="KW-1133">Transmembrane helix</keyword>
<dbReference type="EMBL" id="UYSU01038008">
    <property type="protein sequence ID" value="VDL99732.1"/>
    <property type="molecule type" value="Genomic_DNA"/>
</dbReference>
<accession>A0A183TA49</accession>
<name>A0A183TA49_SCHSO</name>
<gene>
    <name evidence="3" type="ORF">SSLN_LOCUS13347</name>
</gene>
<dbReference type="InterPro" id="IPR007074">
    <property type="entry name" value="LicD/FKTN/FKRP_NTP_transf"/>
</dbReference>
<evidence type="ECO:0000313" key="3">
    <source>
        <dbReference type="EMBL" id="VDL99732.1"/>
    </source>
</evidence>
<feature type="domain" description="LicD/FKTN/FKRP nucleotidyltransferase" evidence="2">
    <location>
        <begin position="343"/>
        <end position="370"/>
    </location>
</feature>
<keyword evidence="1" id="KW-0812">Transmembrane</keyword>
<dbReference type="WBParaSite" id="SSLN_0001385001-mRNA-1">
    <property type="protein sequence ID" value="SSLN_0001385001-mRNA-1"/>
    <property type="gene ID" value="SSLN_0001385001"/>
</dbReference>